<organism evidence="4 5">
    <name type="scientific">Colletotrichum chlorophyti</name>
    <dbReference type="NCBI Taxonomy" id="708187"/>
    <lineage>
        <taxon>Eukaryota</taxon>
        <taxon>Fungi</taxon>
        <taxon>Dikarya</taxon>
        <taxon>Ascomycota</taxon>
        <taxon>Pezizomycotina</taxon>
        <taxon>Sordariomycetes</taxon>
        <taxon>Hypocreomycetidae</taxon>
        <taxon>Glomerellales</taxon>
        <taxon>Glomerellaceae</taxon>
        <taxon>Colletotrichum</taxon>
    </lineage>
</organism>
<dbReference type="InterPro" id="IPR000254">
    <property type="entry name" value="CBD"/>
</dbReference>
<dbReference type="PANTHER" id="PTHR35606">
    <property type="entry name" value="CELLULOSE-BINDING FAMILY II PROTEIN"/>
    <property type="match status" value="1"/>
</dbReference>
<evidence type="ECO:0000313" key="4">
    <source>
        <dbReference type="EMBL" id="OLN87598.1"/>
    </source>
</evidence>
<evidence type="ECO:0000259" key="3">
    <source>
        <dbReference type="PROSITE" id="PS51164"/>
    </source>
</evidence>
<name>A0A1Q8RTE9_9PEZI</name>
<dbReference type="InterPro" id="IPR035971">
    <property type="entry name" value="CBD_sf"/>
</dbReference>
<dbReference type="Proteomes" id="UP000186583">
    <property type="component" value="Unassembled WGS sequence"/>
</dbReference>
<sequence length="395" mass="42452">MRFSTTSAAIVAIAASSQAMNISTSSDLDGSVWQALAPVQARAFEDMARNRPVKRQSGWNPPSAISKPLKEVWDHCKSTYDHFLTFKNYGWDQVIATKGTINVCVRWESSASVTEAQRTQVAEALNTAHQSWYKWLYGYDNFPYTDIKVNVVGWAVRDKSLLQGSTSGIDVYTDKDGEGVPQCAESCGRFFNQNGDYSKCAGGADRHYDQSLWLTDGMTGGAGGDWGQRIGREYFMGALSSSNAHILQHEIGHTYGLDDYWTPTGVNSFIMLAGSAAQVTDFDGWMLRNWWYELSRSRGWQSGGSSAGSGSTPATTPAAAKPTVKAATPSVQTTVKAAAPAAPTTKAAAPTKLANSGATAGAWAQCGGAGWTGPTACASGFKCVKSNEWYSQCLQ</sequence>
<reference evidence="4 5" key="1">
    <citation type="submission" date="2016-11" db="EMBL/GenBank/DDBJ databases">
        <title>Draft Genome Assembly of Colletotrichum chlorophyti a pathogen of herbaceous plants.</title>
        <authorList>
            <person name="Gan P."/>
            <person name="Narusaka M."/>
            <person name="Tsushima A."/>
            <person name="Narusaka Y."/>
            <person name="Takano Y."/>
            <person name="Shirasu K."/>
        </authorList>
    </citation>
    <scope>NUCLEOTIDE SEQUENCE [LARGE SCALE GENOMIC DNA]</scope>
    <source>
        <strain evidence="4 5">NTL11</strain>
    </source>
</reference>
<evidence type="ECO:0000313" key="5">
    <source>
        <dbReference type="Proteomes" id="UP000186583"/>
    </source>
</evidence>
<dbReference type="OrthoDB" id="94998at2759"/>
<accession>A0A1Q8RTE9</accession>
<gene>
    <name evidence="4" type="ORF">CCHL11_10112</name>
</gene>
<feature type="domain" description="CBM1" evidence="3">
    <location>
        <begin position="358"/>
        <end position="394"/>
    </location>
</feature>
<dbReference type="EMBL" id="MPGH01000090">
    <property type="protein sequence ID" value="OLN87598.1"/>
    <property type="molecule type" value="Genomic_DNA"/>
</dbReference>
<dbReference type="SMART" id="SM00236">
    <property type="entry name" value="fCBD"/>
    <property type="match status" value="1"/>
</dbReference>
<dbReference type="PROSITE" id="PS00562">
    <property type="entry name" value="CBM1_1"/>
    <property type="match status" value="1"/>
</dbReference>
<feature type="region of interest" description="Disordered" evidence="2">
    <location>
        <begin position="301"/>
        <end position="327"/>
    </location>
</feature>
<keyword evidence="1" id="KW-0732">Signal</keyword>
<dbReference type="GO" id="GO:0030248">
    <property type="term" value="F:cellulose binding"/>
    <property type="evidence" value="ECO:0007669"/>
    <property type="project" value="InterPro"/>
</dbReference>
<dbReference type="PANTHER" id="PTHR35606:SF4">
    <property type="entry name" value="CELLULOSE-BINDING FAMILY II PROTEIN"/>
    <property type="match status" value="1"/>
</dbReference>
<dbReference type="PROSITE" id="PS51164">
    <property type="entry name" value="CBM1_2"/>
    <property type="match status" value="1"/>
</dbReference>
<dbReference type="Pfam" id="PF00734">
    <property type="entry name" value="CBM_1"/>
    <property type="match status" value="1"/>
</dbReference>
<comment type="caution">
    <text evidence="4">The sequence shown here is derived from an EMBL/GenBank/DDBJ whole genome shotgun (WGS) entry which is preliminary data.</text>
</comment>
<protein>
    <submittedName>
        <fullName evidence="4">Putative acetylxylan esterase A 4</fullName>
    </submittedName>
</protein>
<evidence type="ECO:0000256" key="1">
    <source>
        <dbReference type="ARBA" id="ARBA00022729"/>
    </source>
</evidence>
<dbReference type="GO" id="GO:0005576">
    <property type="term" value="C:extracellular region"/>
    <property type="evidence" value="ECO:0007669"/>
    <property type="project" value="InterPro"/>
</dbReference>
<dbReference type="AlphaFoldDB" id="A0A1Q8RTE9"/>
<dbReference type="SUPFAM" id="SSF57180">
    <property type="entry name" value="Cellulose-binding domain"/>
    <property type="match status" value="1"/>
</dbReference>
<keyword evidence="5" id="KW-1185">Reference proteome</keyword>
<proteinExistence type="predicted"/>
<dbReference type="GO" id="GO:0005975">
    <property type="term" value="P:carbohydrate metabolic process"/>
    <property type="evidence" value="ECO:0007669"/>
    <property type="project" value="InterPro"/>
</dbReference>
<evidence type="ECO:0000256" key="2">
    <source>
        <dbReference type="SAM" id="MobiDB-lite"/>
    </source>
</evidence>
<feature type="compositionally biased region" description="Low complexity" evidence="2">
    <location>
        <begin position="308"/>
        <end position="327"/>
    </location>
</feature>